<gene>
    <name evidence="1" type="ORF">EDC19_1324</name>
</gene>
<proteinExistence type="predicted"/>
<comment type="caution">
    <text evidence="1">The sequence shown here is derived from an EMBL/GenBank/DDBJ whole genome shotgun (WGS) entry which is preliminary data.</text>
</comment>
<name>A0A4R1MKY2_9FIRM</name>
<evidence type="ECO:0000313" key="2">
    <source>
        <dbReference type="Proteomes" id="UP000294545"/>
    </source>
</evidence>
<reference evidence="1 2" key="1">
    <citation type="submission" date="2019-03" db="EMBL/GenBank/DDBJ databases">
        <title>Genomic Encyclopedia of Type Strains, Phase IV (KMG-IV): sequencing the most valuable type-strain genomes for metagenomic binning, comparative biology and taxonomic classification.</title>
        <authorList>
            <person name="Goeker M."/>
        </authorList>
    </citation>
    <scope>NUCLEOTIDE SEQUENCE [LARGE SCALE GENOMIC DNA]</scope>
    <source>
        <strain evidence="1 2">DSM 24176</strain>
    </source>
</reference>
<evidence type="ECO:0000313" key="1">
    <source>
        <dbReference type="EMBL" id="TCK93145.1"/>
    </source>
</evidence>
<dbReference type="EMBL" id="SMGQ01000012">
    <property type="protein sequence ID" value="TCK93145.1"/>
    <property type="molecule type" value="Genomic_DNA"/>
</dbReference>
<sequence>MTPERDFHYTLIKYLDIKGKQELSNIIKRSRIVYDKLWPFSGVVSYQRKMNINIKTPIEFKVLLEKEIDLLRTLSFEIYEDDDEYMATDVIITVLAAKVTTIEIEEIEKEIVEGSVYQSFITEISSLGLDAIEKSYLYEACECAIRNNRLAASTMLGCAAEYLLAQLCDSYHEYLKNHSSQNEQEAFERKVIKAKSAYIRLDEFEKRVNSNVSLFENLGLENPKLNFNFLDVIRKVRNESGHPSGNVVSSEELQMTIGNYQHFLKCVHKLIEELPKL</sequence>
<dbReference type="RefSeq" id="WP_132282058.1">
    <property type="nucleotide sequence ID" value="NZ_SMGQ01000012.1"/>
</dbReference>
<keyword evidence="2" id="KW-1185">Reference proteome</keyword>
<dbReference type="Proteomes" id="UP000294545">
    <property type="component" value="Unassembled WGS sequence"/>
</dbReference>
<dbReference type="AlphaFoldDB" id="A0A4R1MKY2"/>
<organism evidence="1 2">
    <name type="scientific">Natranaerovirga hydrolytica</name>
    <dbReference type="NCBI Taxonomy" id="680378"/>
    <lineage>
        <taxon>Bacteria</taxon>
        <taxon>Bacillati</taxon>
        <taxon>Bacillota</taxon>
        <taxon>Clostridia</taxon>
        <taxon>Lachnospirales</taxon>
        <taxon>Natranaerovirgaceae</taxon>
        <taxon>Natranaerovirga</taxon>
    </lineage>
</organism>
<accession>A0A4R1MKY2</accession>
<protein>
    <submittedName>
        <fullName evidence="1">Uncharacterized protein</fullName>
    </submittedName>
</protein>
<dbReference type="OrthoDB" id="2960865at2"/>